<proteinExistence type="predicted"/>
<feature type="compositionally biased region" description="Basic residues" evidence="1">
    <location>
        <begin position="32"/>
        <end position="42"/>
    </location>
</feature>
<keyword evidence="3" id="KW-1185">Reference proteome</keyword>
<evidence type="ECO:0000313" key="3">
    <source>
        <dbReference type="Proteomes" id="UP000244336"/>
    </source>
</evidence>
<dbReference type="Gramene" id="PUZ53385">
    <property type="protein sequence ID" value="PUZ53385"/>
    <property type="gene ID" value="GQ55_5G048300"/>
</dbReference>
<protein>
    <submittedName>
        <fullName evidence="2">Uncharacterized protein</fullName>
    </submittedName>
</protein>
<sequence>MAQQLPRPKSEVFTSPTLPYRPGFPDPEGSAGRRHPRGRASRRLPAAARGPSCLLGERAPPAGAVRGHAAAANPARRLQRRRAPARPPAPPSPRPSEAPSRRPAAAARQLSAQRHCPIANLQSPHWSVLLSLTLFHETTIL</sequence>
<organism evidence="2 3">
    <name type="scientific">Panicum hallii var. hallii</name>
    <dbReference type="NCBI Taxonomy" id="1504633"/>
    <lineage>
        <taxon>Eukaryota</taxon>
        <taxon>Viridiplantae</taxon>
        <taxon>Streptophyta</taxon>
        <taxon>Embryophyta</taxon>
        <taxon>Tracheophyta</taxon>
        <taxon>Spermatophyta</taxon>
        <taxon>Magnoliopsida</taxon>
        <taxon>Liliopsida</taxon>
        <taxon>Poales</taxon>
        <taxon>Poaceae</taxon>
        <taxon>PACMAD clade</taxon>
        <taxon>Panicoideae</taxon>
        <taxon>Panicodae</taxon>
        <taxon>Paniceae</taxon>
        <taxon>Panicinae</taxon>
        <taxon>Panicum</taxon>
        <taxon>Panicum sect. Panicum</taxon>
    </lineage>
</organism>
<feature type="compositionally biased region" description="Low complexity" evidence="1">
    <location>
        <begin position="58"/>
        <end position="76"/>
    </location>
</feature>
<accession>A0A2T7DCT8</accession>
<reference evidence="2 3" key="1">
    <citation type="submission" date="2018-04" db="EMBL/GenBank/DDBJ databases">
        <title>WGS assembly of Panicum hallii var. hallii HAL2.</title>
        <authorList>
            <person name="Lovell J."/>
            <person name="Jenkins J."/>
            <person name="Lowry D."/>
            <person name="Mamidi S."/>
            <person name="Sreedasyam A."/>
            <person name="Weng X."/>
            <person name="Barry K."/>
            <person name="Bonette J."/>
            <person name="Campitelli B."/>
            <person name="Daum C."/>
            <person name="Gordon S."/>
            <person name="Gould B."/>
            <person name="Lipzen A."/>
            <person name="MacQueen A."/>
            <person name="Palacio-Mejia J."/>
            <person name="Plott C."/>
            <person name="Shakirov E."/>
            <person name="Shu S."/>
            <person name="Yoshinaga Y."/>
            <person name="Zane M."/>
            <person name="Rokhsar D."/>
            <person name="Grimwood J."/>
            <person name="Schmutz J."/>
            <person name="Juenger T."/>
        </authorList>
    </citation>
    <scope>NUCLEOTIDE SEQUENCE [LARGE SCALE GENOMIC DNA]</scope>
    <source>
        <strain evidence="3">cv. HAL2</strain>
    </source>
</reference>
<gene>
    <name evidence="2" type="ORF">GQ55_5G048300</name>
</gene>
<name>A0A2T7DCT8_9POAL</name>
<feature type="compositionally biased region" description="Low complexity" evidence="1">
    <location>
        <begin position="97"/>
        <end position="111"/>
    </location>
</feature>
<dbReference type="AlphaFoldDB" id="A0A2T7DCT8"/>
<dbReference type="EMBL" id="CM009753">
    <property type="protein sequence ID" value="PUZ53385.1"/>
    <property type="molecule type" value="Genomic_DNA"/>
</dbReference>
<evidence type="ECO:0000256" key="1">
    <source>
        <dbReference type="SAM" id="MobiDB-lite"/>
    </source>
</evidence>
<feature type="region of interest" description="Disordered" evidence="1">
    <location>
        <begin position="1"/>
        <end position="111"/>
    </location>
</feature>
<evidence type="ECO:0000313" key="2">
    <source>
        <dbReference type="EMBL" id="PUZ53385.1"/>
    </source>
</evidence>
<dbReference type="Proteomes" id="UP000244336">
    <property type="component" value="Chromosome 5"/>
</dbReference>
<feature type="compositionally biased region" description="Pro residues" evidence="1">
    <location>
        <begin position="85"/>
        <end position="96"/>
    </location>
</feature>